<evidence type="ECO:0000313" key="3">
    <source>
        <dbReference type="Proteomes" id="UP000198816"/>
    </source>
</evidence>
<gene>
    <name evidence="2" type="ORF">SAMN05421783_10849</name>
</gene>
<dbReference type="Proteomes" id="UP000198816">
    <property type="component" value="Unassembled WGS sequence"/>
</dbReference>
<dbReference type="AlphaFoldDB" id="A0A1H2W5I1"/>
<reference evidence="3" key="1">
    <citation type="submission" date="2016-10" db="EMBL/GenBank/DDBJ databases">
        <authorList>
            <person name="Varghese N."/>
            <person name="Submissions S."/>
        </authorList>
    </citation>
    <scope>NUCLEOTIDE SEQUENCE [LARGE SCALE GENOMIC DNA]</scope>
    <source>
        <strain evidence="3">DSM 217</strain>
    </source>
</reference>
<protein>
    <submittedName>
        <fullName evidence="2">Uncharacterized protein</fullName>
    </submittedName>
</protein>
<name>A0A1H2W5I1_THIRO</name>
<feature type="region of interest" description="Disordered" evidence="1">
    <location>
        <begin position="1"/>
        <end position="48"/>
    </location>
</feature>
<proteinExistence type="predicted"/>
<evidence type="ECO:0000313" key="2">
    <source>
        <dbReference type="EMBL" id="SDW75781.1"/>
    </source>
</evidence>
<organism evidence="2 3">
    <name type="scientific">Thiocapsa roseopersicina</name>
    <dbReference type="NCBI Taxonomy" id="1058"/>
    <lineage>
        <taxon>Bacteria</taxon>
        <taxon>Pseudomonadati</taxon>
        <taxon>Pseudomonadota</taxon>
        <taxon>Gammaproteobacteria</taxon>
        <taxon>Chromatiales</taxon>
        <taxon>Chromatiaceae</taxon>
        <taxon>Thiocapsa</taxon>
    </lineage>
</organism>
<sequence>MNAGQERRGVPAGLAQAPDRGTIDRKAPPGAADRPTRKQSATCWSIEI</sequence>
<keyword evidence="3" id="KW-1185">Reference proteome</keyword>
<feature type="compositionally biased region" description="Polar residues" evidence="1">
    <location>
        <begin position="38"/>
        <end position="48"/>
    </location>
</feature>
<dbReference type="EMBL" id="FNNZ01000008">
    <property type="protein sequence ID" value="SDW75781.1"/>
    <property type="molecule type" value="Genomic_DNA"/>
</dbReference>
<accession>A0A1H2W5I1</accession>
<evidence type="ECO:0000256" key="1">
    <source>
        <dbReference type="SAM" id="MobiDB-lite"/>
    </source>
</evidence>